<dbReference type="Proteomes" id="UP000782241">
    <property type="component" value="Unassembled WGS sequence"/>
</dbReference>
<protein>
    <submittedName>
        <fullName evidence="3">Uncharacterized protein</fullName>
    </submittedName>
</protein>
<sequence length="776" mass="86104">MSHLNGLEMSNLDQGQRNSVDSWSRDSLEEPRPRNAPFGLSQQYSAVSLGDYNSQQNQFSGDTNRSSESLFARGENSSSAVDKLSYWKTLHTTETPKQVCNTSILSTLGHLGLYHLPPVAVTLALLGLYVHQVRWGDLTDEQLNLLQLAAKAHEILILISLGEILLQRICYSLLVEDGGVPLGLISSPYYLGAPIQYLFSWQLWSGLFQPGVKSKTSRAWTTGTVIIVTILLSVAAAPLSAIVMIPRQGWWQVYEDVPEGKNHTFYKERGLYQTDLSADQTELYIIYNNSKQFGDDPLNLLYPAFNDLPVPDQTSTVRKVSNITYSNYLEIGSNRRISVTMDLPDIEGTVALATSPMDAVAEELSGGWSLGPTDLLVESHWKTPDSPTLRRWKQPLVAVECAWNSTDSEEATFIFESNIGESEEHFSFDDNLGFKELVSASRNTSRNKRPTMEYALSNLELKTDSPVSGDILFLNTKPFYYGDDTLIEPYNEKIVGLHLCRIYARWEEVDVWVERAKSEIVQSQFDSSIFDIYDHFSNSSRPPESITMRKEWLEVIGQRRNETEETIGSGADSIWQGILDLSTGVMGQYSFSDIALDLAIAVHITNVLSRMGRSSIYGSGVRPGDEDGGNPPGPNDHVFHQSFFLGGYGYSIKSSVTIPIALSILLVHVCIVLLYIGVLFYSRRLWLSSSWESFGELLILALGSEKHDLGSVGGGVSSSLTWSTSVSVRVVEDEGKLEMVVEKVAGDAEETCSGKGGSDVGLNRTYSRVESGMEYH</sequence>
<keyword evidence="2" id="KW-0812">Transmembrane</keyword>
<evidence type="ECO:0000256" key="1">
    <source>
        <dbReference type="SAM" id="MobiDB-lite"/>
    </source>
</evidence>
<keyword evidence="4" id="KW-1185">Reference proteome</keyword>
<feature type="compositionally biased region" description="Polar residues" evidence="1">
    <location>
        <begin position="11"/>
        <end position="22"/>
    </location>
</feature>
<name>A0A9P7GX39_9HYPO</name>
<feature type="compositionally biased region" description="Basic and acidic residues" evidence="1">
    <location>
        <begin position="23"/>
        <end position="33"/>
    </location>
</feature>
<dbReference type="AlphaFoldDB" id="A0A9P7GX39"/>
<gene>
    <name evidence="3" type="ORF">KAF25_007896</name>
</gene>
<feature type="region of interest" description="Disordered" evidence="1">
    <location>
        <begin position="55"/>
        <end position="74"/>
    </location>
</feature>
<organism evidence="3 4">
    <name type="scientific">Fusarium avenaceum</name>
    <dbReference type="NCBI Taxonomy" id="40199"/>
    <lineage>
        <taxon>Eukaryota</taxon>
        <taxon>Fungi</taxon>
        <taxon>Dikarya</taxon>
        <taxon>Ascomycota</taxon>
        <taxon>Pezizomycotina</taxon>
        <taxon>Sordariomycetes</taxon>
        <taxon>Hypocreomycetidae</taxon>
        <taxon>Hypocreales</taxon>
        <taxon>Nectriaceae</taxon>
        <taxon>Fusarium</taxon>
        <taxon>Fusarium tricinctum species complex</taxon>
    </lineage>
</organism>
<accession>A0A9P7GX39</accession>
<feature type="transmembrane region" description="Helical" evidence="2">
    <location>
        <begin position="660"/>
        <end position="681"/>
    </location>
</feature>
<comment type="caution">
    <text evidence="3">The sequence shown here is derived from an EMBL/GenBank/DDBJ whole genome shotgun (WGS) entry which is preliminary data.</text>
</comment>
<evidence type="ECO:0000256" key="2">
    <source>
        <dbReference type="SAM" id="Phobius"/>
    </source>
</evidence>
<keyword evidence="2" id="KW-0472">Membrane</keyword>
<evidence type="ECO:0000313" key="3">
    <source>
        <dbReference type="EMBL" id="KAG5657863.1"/>
    </source>
</evidence>
<dbReference type="EMBL" id="JAGPUO010000016">
    <property type="protein sequence ID" value="KAG5657863.1"/>
    <property type="molecule type" value="Genomic_DNA"/>
</dbReference>
<proteinExistence type="predicted"/>
<feature type="region of interest" description="Disordered" evidence="1">
    <location>
        <begin position="1"/>
        <end position="39"/>
    </location>
</feature>
<feature type="transmembrane region" description="Helical" evidence="2">
    <location>
        <begin position="220"/>
        <end position="245"/>
    </location>
</feature>
<keyword evidence="2" id="KW-1133">Transmembrane helix</keyword>
<reference evidence="3" key="1">
    <citation type="submission" date="2021-04" db="EMBL/GenBank/DDBJ databases">
        <title>Draft genome of Fusarium avenaceum strain F156N33, isolated from an atmospheric sample in Virginia.</title>
        <authorList>
            <person name="Yang S."/>
            <person name="Vinatzer B.A."/>
            <person name="Coleman J."/>
        </authorList>
    </citation>
    <scope>NUCLEOTIDE SEQUENCE</scope>
    <source>
        <strain evidence="3">F156N33</strain>
    </source>
</reference>
<evidence type="ECO:0000313" key="4">
    <source>
        <dbReference type="Proteomes" id="UP000782241"/>
    </source>
</evidence>